<evidence type="ECO:0000313" key="1">
    <source>
        <dbReference type="EMBL" id="BAK07931.1"/>
    </source>
</evidence>
<accession>F2EKQ9</accession>
<name>F2EKQ9_HORVV</name>
<sequence length="98" mass="10751">MASHRAPCSMRILGRGRAQRERLWPPVKAVAVACSLVAPAGRVRSACFCLERGLAKRLGNFFLGRSPYLFGGGPGWLPCVASCACRRESRHQQPCYFA</sequence>
<dbReference type="EMBL" id="AK376737">
    <property type="protein sequence ID" value="BAK07931.1"/>
    <property type="molecule type" value="mRNA"/>
</dbReference>
<organism evidence="1">
    <name type="scientific">Hordeum vulgare subsp. vulgare</name>
    <name type="common">Domesticated barley</name>
    <dbReference type="NCBI Taxonomy" id="112509"/>
    <lineage>
        <taxon>Eukaryota</taxon>
        <taxon>Viridiplantae</taxon>
        <taxon>Streptophyta</taxon>
        <taxon>Embryophyta</taxon>
        <taxon>Tracheophyta</taxon>
        <taxon>Spermatophyta</taxon>
        <taxon>Magnoliopsida</taxon>
        <taxon>Liliopsida</taxon>
        <taxon>Poales</taxon>
        <taxon>Poaceae</taxon>
        <taxon>BOP clade</taxon>
        <taxon>Pooideae</taxon>
        <taxon>Triticodae</taxon>
        <taxon>Triticeae</taxon>
        <taxon>Hordeinae</taxon>
        <taxon>Hordeum</taxon>
    </lineage>
</organism>
<reference evidence="1" key="1">
    <citation type="journal article" date="2011" name="Plant Physiol.">
        <title>Comprehensive sequence analysis of 24,783 barley full-length cDNAs derived from 12 clone libraries.</title>
        <authorList>
            <person name="Matsumoto T."/>
            <person name="Tanaka T."/>
            <person name="Sakai H."/>
            <person name="Amano N."/>
            <person name="Kanamori H."/>
            <person name="Kurita K."/>
            <person name="Kikuta A."/>
            <person name="Kamiya K."/>
            <person name="Yamamoto M."/>
            <person name="Ikawa H."/>
            <person name="Fujii N."/>
            <person name="Hori K."/>
            <person name="Itoh T."/>
            <person name="Sato K."/>
        </authorList>
    </citation>
    <scope>NUCLEOTIDE SEQUENCE</scope>
    <source>
        <tissue evidence="1">Seed</tissue>
    </source>
</reference>
<dbReference type="AlphaFoldDB" id="F2EKQ9"/>
<proteinExistence type="evidence at transcript level"/>
<protein>
    <submittedName>
        <fullName evidence="1">Predicted protein</fullName>
    </submittedName>
</protein>